<evidence type="ECO:0000256" key="1">
    <source>
        <dbReference type="SAM" id="MobiDB-lite"/>
    </source>
</evidence>
<dbReference type="Proteomes" id="UP001151760">
    <property type="component" value="Unassembled WGS sequence"/>
</dbReference>
<reference evidence="4" key="1">
    <citation type="journal article" date="2022" name="Int. J. Mol. Sci.">
        <title>Draft Genome of Tanacetum Coccineum: Genomic Comparison of Closely Related Tanacetum-Family Plants.</title>
        <authorList>
            <person name="Yamashiro T."/>
            <person name="Shiraishi A."/>
            <person name="Nakayama K."/>
            <person name="Satake H."/>
        </authorList>
    </citation>
    <scope>NUCLEOTIDE SEQUENCE</scope>
</reference>
<feature type="region of interest" description="Disordered" evidence="1">
    <location>
        <begin position="1"/>
        <end position="162"/>
    </location>
</feature>
<dbReference type="PANTHER" id="PTHR48258:SF14">
    <property type="entry name" value="OS02G0583300 PROTEIN"/>
    <property type="match status" value="1"/>
</dbReference>
<reference evidence="4" key="2">
    <citation type="submission" date="2022-01" db="EMBL/GenBank/DDBJ databases">
        <authorList>
            <person name="Yamashiro T."/>
            <person name="Shiraishi A."/>
            <person name="Satake H."/>
            <person name="Nakayama K."/>
        </authorList>
    </citation>
    <scope>NUCLEOTIDE SEQUENCE</scope>
</reference>
<feature type="compositionally biased region" description="Basic and acidic residues" evidence="1">
    <location>
        <begin position="1"/>
        <end position="22"/>
    </location>
</feature>
<feature type="domain" description="Transposase-associated" evidence="3">
    <location>
        <begin position="427"/>
        <end position="499"/>
    </location>
</feature>
<feature type="region of interest" description="Disordered" evidence="1">
    <location>
        <begin position="228"/>
        <end position="303"/>
    </location>
</feature>
<dbReference type="Pfam" id="PF02992">
    <property type="entry name" value="Transposase_21"/>
    <property type="match status" value="1"/>
</dbReference>
<dbReference type="GO" id="GO:0016301">
    <property type="term" value="F:kinase activity"/>
    <property type="evidence" value="ECO:0007669"/>
    <property type="project" value="UniProtKB-KW"/>
</dbReference>
<dbReference type="EMBL" id="BQNB010011474">
    <property type="protein sequence ID" value="GJS91045.1"/>
    <property type="molecule type" value="Genomic_DNA"/>
</dbReference>
<dbReference type="InterPro" id="IPR025452">
    <property type="entry name" value="DUF4218"/>
</dbReference>
<sequence length="998" mass="110368">MGGTGGDRRGEEGHHIGRRAREGQGYIIRSSGGERERRGKHINGIEGRNRRGTSGIGNNGRGNRNPRGEKTRKQTWGWEREYTLRTPEGETGEGGGEQTPREGMGGKNQRKRNRTEQWEAGGEQTGTEQKPGTDPEVSSVGTGERGGTLVTGEDTIPKNMGDTSLFSRDVGGNTGVLLAGNRFLRGARGLYTEAGGTQAAVGQRDVVAVILFPVLANSGCVTGVFGRGNGNPLEQNGGGANRETGKRGGGTGGGETGEKGRREDGRGNPGGTGNSGKGEGDNGGAAGGGEGGGEETGERGDGGSEVILPSVGVASRCCYSIVYISNTIFLVIDSSARDIRITVTTPEVLDNSSSESQVERPFGWHNEAIAVGGYRVYLQCSLTGGGNWLLDMVLLTDVASAGSLGFMRGGIVVHDAYDSDGVMVIDKSWTRLGRHEKAFYTGLKKVSEDCKPLVNSVGIIKGPCKSCRLVSWVSIKNLSCHITNYGFDPSYKTWIHHGEPDLPPTSPVIDNTRQAQISDMTAFEGVTHFCPVCNTSRWKDSNTPGKKVPKKVLRYFPIIPRLQRLYKSSHTAKEMTWHVTGKCTEPEPRNVRLGLAADGFNPFGNLSQAYSMWPVILTTYNLPLWLCMKESFFMLTLLIPGPKSLGKDIDVYLRPLIDDLKVLWALEGVETIDVATGQKFNMRAMVLWTINDFPARSSLSRWSGQGVKLPDGFGSNFKHKVTNNDTNIMGLKSHDFHIMMQRLLPYGLQQYLPVKVAKPIIELCSFFKKICTATLMEDDMLKAQSNVVDIMCNLELIYPPTFFDIMIHLVIYLALEALEGGTIHPWWMYPFERFMKKLKNYVRNKAKPEVCKLIGLRSVIRFDYQELKKVIWYVLHNIPEIDTYRSQFKSRDERRTTQNSGICSPGGKDGEMYYGQLQEILEFSYLLFKVVLFRVKWFDTSNNGRRVQHYVIRNNMTQIWAKVNRLKMINTFSQHKSNKSSTLKICPDDHPTGRSSNM</sequence>
<organism evidence="4 5">
    <name type="scientific">Tanacetum coccineum</name>
    <dbReference type="NCBI Taxonomy" id="301880"/>
    <lineage>
        <taxon>Eukaryota</taxon>
        <taxon>Viridiplantae</taxon>
        <taxon>Streptophyta</taxon>
        <taxon>Embryophyta</taxon>
        <taxon>Tracheophyta</taxon>
        <taxon>Spermatophyta</taxon>
        <taxon>Magnoliopsida</taxon>
        <taxon>eudicotyledons</taxon>
        <taxon>Gunneridae</taxon>
        <taxon>Pentapetalae</taxon>
        <taxon>asterids</taxon>
        <taxon>campanulids</taxon>
        <taxon>Asterales</taxon>
        <taxon>Asteraceae</taxon>
        <taxon>Asteroideae</taxon>
        <taxon>Anthemideae</taxon>
        <taxon>Anthemidinae</taxon>
        <taxon>Tanacetum</taxon>
    </lineage>
</organism>
<keyword evidence="5" id="KW-1185">Reference proteome</keyword>
<dbReference type="InterPro" id="IPR004242">
    <property type="entry name" value="Transposase_21"/>
</dbReference>
<protein>
    <submittedName>
        <fullName evidence="4">Pyruvate kinase</fullName>
    </submittedName>
</protein>
<evidence type="ECO:0000313" key="5">
    <source>
        <dbReference type="Proteomes" id="UP001151760"/>
    </source>
</evidence>
<feature type="compositionally biased region" description="Basic and acidic residues" evidence="1">
    <location>
        <begin position="256"/>
        <end position="266"/>
    </location>
</feature>
<dbReference type="InterPro" id="IPR029480">
    <property type="entry name" value="Transpos_assoc"/>
</dbReference>
<keyword evidence="4" id="KW-0670">Pyruvate</keyword>
<dbReference type="PANTHER" id="PTHR48258">
    <property type="entry name" value="DUF4218 DOMAIN-CONTAINING PROTEIN-RELATED"/>
    <property type="match status" value="1"/>
</dbReference>
<accession>A0ABQ4ZPX0</accession>
<feature type="compositionally biased region" description="Gly residues" evidence="1">
    <location>
        <begin position="267"/>
        <end position="291"/>
    </location>
</feature>
<feature type="region of interest" description="Disordered" evidence="1">
    <location>
        <begin position="979"/>
        <end position="998"/>
    </location>
</feature>
<comment type="caution">
    <text evidence="4">The sequence shown here is derived from an EMBL/GenBank/DDBJ whole genome shotgun (WGS) entry which is preliminary data.</text>
</comment>
<evidence type="ECO:0000313" key="4">
    <source>
        <dbReference type="EMBL" id="GJS91045.1"/>
    </source>
</evidence>
<evidence type="ECO:0000259" key="3">
    <source>
        <dbReference type="Pfam" id="PF13963"/>
    </source>
</evidence>
<feature type="compositionally biased region" description="Basic and acidic residues" evidence="1">
    <location>
        <begin position="66"/>
        <end position="83"/>
    </location>
</feature>
<evidence type="ECO:0000259" key="2">
    <source>
        <dbReference type="Pfam" id="PF13960"/>
    </source>
</evidence>
<proteinExistence type="predicted"/>
<keyword evidence="4" id="KW-0418">Kinase</keyword>
<dbReference type="Pfam" id="PF13963">
    <property type="entry name" value="Transpos_assoc"/>
    <property type="match status" value="1"/>
</dbReference>
<gene>
    <name evidence="4" type="ORF">Tco_0773681</name>
</gene>
<keyword evidence="4" id="KW-0808">Transferase</keyword>
<name>A0ABQ4ZPX0_9ASTR</name>
<dbReference type="Pfam" id="PF13960">
    <property type="entry name" value="DUF4218"/>
    <property type="match status" value="1"/>
</dbReference>
<feature type="domain" description="DUF4218" evidence="2">
    <location>
        <begin position="770"/>
        <end position="851"/>
    </location>
</feature>